<dbReference type="Gene3D" id="2.30.30.40">
    <property type="entry name" value="SH3 Domains"/>
    <property type="match status" value="1"/>
</dbReference>
<accession>A0A501PA84</accession>
<keyword evidence="5" id="KW-1185">Reference proteome</keyword>
<dbReference type="RefSeq" id="WP_139941595.1">
    <property type="nucleotide sequence ID" value="NZ_JBHSYP010000005.1"/>
</dbReference>
<evidence type="ECO:0000313" key="5">
    <source>
        <dbReference type="Proteomes" id="UP000319148"/>
    </source>
</evidence>
<reference evidence="5" key="1">
    <citation type="submission" date="2019-06" db="EMBL/GenBank/DDBJ databases">
        <title>The complete genome of Emcibacter congregatus ZYLT.</title>
        <authorList>
            <person name="Zhao Z."/>
        </authorList>
    </citation>
    <scope>NUCLEOTIDE SEQUENCE [LARGE SCALE GENOMIC DNA]</scope>
    <source>
        <strain evidence="5">MCCC 1A06723</strain>
    </source>
</reference>
<dbReference type="AlphaFoldDB" id="A0A501PA84"/>
<comment type="caution">
    <text evidence="4">The sequence shown here is derived from an EMBL/GenBank/DDBJ whole genome shotgun (WGS) entry which is preliminary data.</text>
</comment>
<feature type="domain" description="SH3b" evidence="3">
    <location>
        <begin position="145"/>
        <end position="209"/>
    </location>
</feature>
<dbReference type="SMART" id="SM00287">
    <property type="entry name" value="SH3b"/>
    <property type="match status" value="1"/>
</dbReference>
<keyword evidence="2" id="KW-0732">Signal</keyword>
<protein>
    <submittedName>
        <fullName evidence="4">SH3 domain-containing protein</fullName>
    </submittedName>
</protein>
<feature type="signal peptide" evidence="2">
    <location>
        <begin position="1"/>
        <end position="25"/>
    </location>
</feature>
<sequence length="266" mass="28556">MKLRFGVFVASVACLAGLAVVPAQAQFGGFLKNAVKDAATKEAMKAAGFEGLDPTNPDSYKAYLKGKVTDKVSGEFSKMLSKEDVETQSASVRDTIYSGESTSWSNPDTGASGENKVVKESTKEKKEKITVMKDKVEEIPPLNLIGMNYEALETTAVRGGPGTDYKEVDQLEAGEVINVIGKVQESDWYMVSAGGAASGYVHSALLMEAFDKSITDTTVPEGKTKKVKTKVSKTCKEVEQAVTGEDSKTKVEKLKVCQSPNGWEVT</sequence>
<evidence type="ECO:0000313" key="4">
    <source>
        <dbReference type="EMBL" id="TPD57280.1"/>
    </source>
</evidence>
<proteinExistence type="predicted"/>
<feature type="chain" id="PRO_5021264554" evidence="2">
    <location>
        <begin position="26"/>
        <end position="266"/>
    </location>
</feature>
<evidence type="ECO:0000256" key="1">
    <source>
        <dbReference type="SAM" id="MobiDB-lite"/>
    </source>
</evidence>
<dbReference type="EMBL" id="VFIY01000018">
    <property type="protein sequence ID" value="TPD57280.1"/>
    <property type="molecule type" value="Genomic_DNA"/>
</dbReference>
<feature type="region of interest" description="Disordered" evidence="1">
    <location>
        <begin position="98"/>
        <end position="121"/>
    </location>
</feature>
<dbReference type="Proteomes" id="UP000319148">
    <property type="component" value="Unassembled WGS sequence"/>
</dbReference>
<name>A0A501PA84_9PROT</name>
<dbReference type="Pfam" id="PF08239">
    <property type="entry name" value="SH3_3"/>
    <property type="match status" value="1"/>
</dbReference>
<dbReference type="OrthoDB" id="8074373at2"/>
<evidence type="ECO:0000256" key="2">
    <source>
        <dbReference type="SAM" id="SignalP"/>
    </source>
</evidence>
<feature type="compositionally biased region" description="Polar residues" evidence="1">
    <location>
        <begin position="98"/>
        <end position="109"/>
    </location>
</feature>
<dbReference type="InterPro" id="IPR003646">
    <property type="entry name" value="SH3-like_bac-type"/>
</dbReference>
<organism evidence="4 5">
    <name type="scientific">Emcibacter nanhaiensis</name>
    <dbReference type="NCBI Taxonomy" id="1505037"/>
    <lineage>
        <taxon>Bacteria</taxon>
        <taxon>Pseudomonadati</taxon>
        <taxon>Pseudomonadota</taxon>
        <taxon>Alphaproteobacteria</taxon>
        <taxon>Emcibacterales</taxon>
        <taxon>Emcibacteraceae</taxon>
        <taxon>Emcibacter</taxon>
    </lineage>
</organism>
<gene>
    <name evidence="4" type="ORF">FIV46_14220</name>
</gene>
<evidence type="ECO:0000259" key="3">
    <source>
        <dbReference type="SMART" id="SM00287"/>
    </source>
</evidence>